<comment type="caution">
    <text evidence="11">The sequence shown here is derived from an EMBL/GenBank/DDBJ whole genome shotgun (WGS) entry which is preliminary data.</text>
</comment>
<dbReference type="Proteomes" id="UP000602076">
    <property type="component" value="Unassembled WGS sequence"/>
</dbReference>
<dbReference type="AlphaFoldDB" id="A0A927HAP9"/>
<evidence type="ECO:0000256" key="3">
    <source>
        <dbReference type="ARBA" id="ARBA00012560"/>
    </source>
</evidence>
<keyword evidence="6 10" id="KW-0808">Transferase</keyword>
<dbReference type="EC" id="2.4.1.25" evidence="3 10"/>
<evidence type="ECO:0000256" key="2">
    <source>
        <dbReference type="ARBA" id="ARBA00005684"/>
    </source>
</evidence>
<dbReference type="PANTHER" id="PTHR32438:SF5">
    <property type="entry name" value="4-ALPHA-GLUCANOTRANSFERASE DPE1, CHLOROPLASTIC_AMYLOPLASTIC"/>
    <property type="match status" value="1"/>
</dbReference>
<evidence type="ECO:0000256" key="8">
    <source>
        <dbReference type="ARBA" id="ARBA00031423"/>
    </source>
</evidence>
<keyword evidence="5 10" id="KW-0328">Glycosyltransferase</keyword>
<comment type="similarity">
    <text evidence="2 10">Belongs to the disproportionating enzyme family.</text>
</comment>
<evidence type="ECO:0000256" key="6">
    <source>
        <dbReference type="ARBA" id="ARBA00022679"/>
    </source>
</evidence>
<dbReference type="EMBL" id="JACXSI010000024">
    <property type="protein sequence ID" value="MBD3108920.1"/>
    <property type="molecule type" value="Genomic_DNA"/>
</dbReference>
<keyword evidence="7 10" id="KW-0119">Carbohydrate metabolism</keyword>
<evidence type="ECO:0000313" key="11">
    <source>
        <dbReference type="EMBL" id="MBD3108920.1"/>
    </source>
</evidence>
<dbReference type="NCBIfam" id="TIGR00217">
    <property type="entry name" value="malQ"/>
    <property type="match status" value="1"/>
</dbReference>
<dbReference type="Gene3D" id="3.20.20.80">
    <property type="entry name" value="Glycosidases"/>
    <property type="match status" value="1"/>
</dbReference>
<evidence type="ECO:0000256" key="10">
    <source>
        <dbReference type="RuleBase" id="RU361207"/>
    </source>
</evidence>
<reference evidence="11" key="1">
    <citation type="submission" date="2020-09" db="EMBL/GenBank/DDBJ databases">
        <title>Bacillus faecalis sp. nov., a moderately halophilic bacterium isolated from cow faeces.</title>
        <authorList>
            <person name="Jiang L."/>
            <person name="Lee J."/>
        </authorList>
    </citation>
    <scope>NUCLEOTIDE SEQUENCE</scope>
    <source>
        <strain evidence="11">AGMB 02131</strain>
    </source>
</reference>
<dbReference type="GO" id="GO:0004134">
    <property type="term" value="F:4-alpha-glucanotransferase activity"/>
    <property type="evidence" value="ECO:0007669"/>
    <property type="project" value="UniProtKB-EC"/>
</dbReference>
<accession>A0A927HAP9</accession>
<evidence type="ECO:0000256" key="9">
    <source>
        <dbReference type="ARBA" id="ARBA00031501"/>
    </source>
</evidence>
<dbReference type="GO" id="GO:0005975">
    <property type="term" value="P:carbohydrate metabolic process"/>
    <property type="evidence" value="ECO:0007669"/>
    <property type="project" value="InterPro"/>
</dbReference>
<evidence type="ECO:0000256" key="1">
    <source>
        <dbReference type="ARBA" id="ARBA00000439"/>
    </source>
</evidence>
<evidence type="ECO:0000256" key="5">
    <source>
        <dbReference type="ARBA" id="ARBA00022676"/>
    </source>
</evidence>
<dbReference type="PANTHER" id="PTHR32438">
    <property type="entry name" value="4-ALPHA-GLUCANOTRANSFERASE DPE1, CHLOROPLASTIC/AMYLOPLASTIC"/>
    <property type="match status" value="1"/>
</dbReference>
<protein>
    <recommendedName>
        <fullName evidence="4 10">4-alpha-glucanotransferase</fullName>
        <ecNumber evidence="3 10">2.4.1.25</ecNumber>
    </recommendedName>
    <alternativeName>
        <fullName evidence="8 10">Amylomaltase</fullName>
    </alternativeName>
    <alternativeName>
        <fullName evidence="9 10">Disproportionating enzyme</fullName>
    </alternativeName>
</protein>
<dbReference type="SUPFAM" id="SSF51445">
    <property type="entry name" value="(Trans)glycosidases"/>
    <property type="match status" value="1"/>
</dbReference>
<dbReference type="NCBIfam" id="NF011080">
    <property type="entry name" value="PRK14508.1-3"/>
    <property type="match status" value="1"/>
</dbReference>
<comment type="catalytic activity">
    <reaction evidence="1 10">
        <text>Transfers a segment of a (1-&gt;4)-alpha-D-glucan to a new position in an acceptor, which may be glucose or a (1-&gt;4)-alpha-D-glucan.</text>
        <dbReference type="EC" id="2.4.1.25"/>
    </reaction>
</comment>
<sequence>MKMISASKRFERTAGALLPIFSLPGDYGIGVLGKEAKAFADFLVSAGLHVWQVLPTVHAGAGNSPYSGVSAFAGDPNYIDPEALFEQGLITEDELASARYVKALHKVDYEWLDAHRPALWKRAFSRITPEIRAEINQFQEENAYWLEDYALFMTCKEKELEVKSKSLLTEPQIQALKSDDIYSYYCFLQYEFYREWTLLKEYCEDKGIGLVGDLPIYVSQDSCDVWANPEIFLLDDDLEPIGIAGTPPDYFSEDGQCWGNPLYDWSRMEEDGYGWWIDRIAFHLNYNDAMRIDHFRGFEKYWYIPADEPNAKKGYWETGPGLKLFELYEQKYGPAPIIAEDLGTVDENFFKFMAKSGYPGMRVMQFAFDGSNTMHLPHNYVHHTVAYTGTHDNNTTLGWIWEASQGERERAINYCNIPISHWGEGGPHSPVCQSFLRTLYQSVANIVIAPLQDFCGFGADTRTNIPGEALHNWNFRFTRENIRSIDRDFLNKLCETYHRNHEFRFYSEDQD</sequence>
<proteinExistence type="inferred from homology"/>
<organism evidence="11 12">
    <name type="scientific">Peribacillus faecalis</name>
    <dbReference type="NCBI Taxonomy" id="2772559"/>
    <lineage>
        <taxon>Bacteria</taxon>
        <taxon>Bacillati</taxon>
        <taxon>Bacillota</taxon>
        <taxon>Bacilli</taxon>
        <taxon>Bacillales</taxon>
        <taxon>Bacillaceae</taxon>
        <taxon>Peribacillus</taxon>
    </lineage>
</organism>
<dbReference type="InterPro" id="IPR003385">
    <property type="entry name" value="Glyco_hydro_77"/>
</dbReference>
<evidence type="ECO:0000256" key="4">
    <source>
        <dbReference type="ARBA" id="ARBA00020295"/>
    </source>
</evidence>
<keyword evidence="12" id="KW-1185">Reference proteome</keyword>
<evidence type="ECO:0000313" key="12">
    <source>
        <dbReference type="Proteomes" id="UP000602076"/>
    </source>
</evidence>
<dbReference type="InterPro" id="IPR017853">
    <property type="entry name" value="GH"/>
</dbReference>
<evidence type="ECO:0000256" key="7">
    <source>
        <dbReference type="ARBA" id="ARBA00023277"/>
    </source>
</evidence>
<dbReference type="Pfam" id="PF02446">
    <property type="entry name" value="Glyco_hydro_77"/>
    <property type="match status" value="1"/>
</dbReference>
<gene>
    <name evidence="11" type="primary">malQ</name>
    <name evidence="11" type="ORF">IEO70_11160</name>
</gene>
<name>A0A927HAP9_9BACI</name>